<proteinExistence type="predicted"/>
<dbReference type="GO" id="GO:0016491">
    <property type="term" value="F:oxidoreductase activity"/>
    <property type="evidence" value="ECO:0007669"/>
    <property type="project" value="InterPro"/>
</dbReference>
<dbReference type="PRINTS" id="PR00368">
    <property type="entry name" value="FADPNR"/>
</dbReference>
<keyword evidence="3" id="KW-1185">Reference proteome</keyword>
<evidence type="ECO:0000313" key="2">
    <source>
        <dbReference type="EMBL" id="GIM91554.1"/>
    </source>
</evidence>
<sequence>MTTHVVVLGAGFGGLELATVVAAECGDDVELTLIDKSEGFVFGFSKLDVMFGRVSAEHVLHRYADMVNPGVRFVRATITAIDPAAKRVETSAGTFEADVLVVALGADLHPEATPGLLEGGNEFYTVPGAFAARDALHDFSGGKVVVAVTSTPFKCPPAPSETALLVHEFLTERGLRDSSEISLVMPLGAPIPPSPDASKAVLAAFAERGIAWRPETLVRSLDPTRKVAVLSDGEEIPYDLFLGVPVHRAPQVVADSGLAVDGWIPADSLTLETSFPGVYAVGDVTSVGTPKAGVFAEGQAAVAAARIVDTIKGRTATSEYGGKGVCYLEMGAGQMAKVEVTFLAGQRPVGGLQGPSPELMADKSTFGAERIRRWFGREWQPAAGPSV</sequence>
<dbReference type="InterPro" id="IPR052541">
    <property type="entry name" value="SQRD"/>
</dbReference>
<protein>
    <submittedName>
        <fullName evidence="2">Pyridine nucleotide-disulfide oxidoreductase</fullName>
    </submittedName>
</protein>
<comment type="caution">
    <text evidence="2">The sequence shown here is derived from an EMBL/GenBank/DDBJ whole genome shotgun (WGS) entry which is preliminary data.</text>
</comment>
<dbReference type="InterPro" id="IPR023753">
    <property type="entry name" value="FAD/NAD-binding_dom"/>
</dbReference>
<evidence type="ECO:0000313" key="3">
    <source>
        <dbReference type="Proteomes" id="UP000677082"/>
    </source>
</evidence>
<dbReference type="RefSeq" id="WP_246607060.1">
    <property type="nucleotide sequence ID" value="NZ_BOQN01000048.1"/>
</dbReference>
<dbReference type="Proteomes" id="UP000677082">
    <property type="component" value="Unassembled WGS sequence"/>
</dbReference>
<evidence type="ECO:0000259" key="1">
    <source>
        <dbReference type="Pfam" id="PF07992"/>
    </source>
</evidence>
<dbReference type="PANTHER" id="PTHR43755">
    <property type="match status" value="1"/>
</dbReference>
<dbReference type="PRINTS" id="PR00469">
    <property type="entry name" value="PNDRDTASEII"/>
</dbReference>
<reference evidence="2 3" key="1">
    <citation type="submission" date="2021-03" db="EMBL/GenBank/DDBJ databases">
        <title>Whole genome shotgun sequence of Actinoplanes toevensis NBRC 105298.</title>
        <authorList>
            <person name="Komaki H."/>
            <person name="Tamura T."/>
        </authorList>
    </citation>
    <scope>NUCLEOTIDE SEQUENCE [LARGE SCALE GENOMIC DNA]</scope>
    <source>
        <strain evidence="2 3">NBRC 105298</strain>
    </source>
</reference>
<dbReference type="Gene3D" id="3.50.50.60">
    <property type="entry name" value="FAD/NAD(P)-binding domain"/>
    <property type="match status" value="2"/>
</dbReference>
<feature type="domain" description="FAD/NAD(P)-binding" evidence="1">
    <location>
        <begin position="4"/>
        <end position="297"/>
    </location>
</feature>
<dbReference type="PANTHER" id="PTHR43755:SF1">
    <property type="entry name" value="FAD-DEPENDENT PYRIDINE NUCLEOTIDE-DISULPHIDE OXIDOREDUCTASE"/>
    <property type="match status" value="1"/>
</dbReference>
<gene>
    <name evidence="2" type="ORF">Ato02nite_033470</name>
</gene>
<dbReference type="InterPro" id="IPR036188">
    <property type="entry name" value="FAD/NAD-bd_sf"/>
</dbReference>
<accession>A0A919T8W0</accession>
<dbReference type="SUPFAM" id="SSF51905">
    <property type="entry name" value="FAD/NAD(P)-binding domain"/>
    <property type="match status" value="2"/>
</dbReference>
<dbReference type="AlphaFoldDB" id="A0A919T8W0"/>
<dbReference type="EMBL" id="BOQN01000048">
    <property type="protein sequence ID" value="GIM91554.1"/>
    <property type="molecule type" value="Genomic_DNA"/>
</dbReference>
<name>A0A919T8W0_9ACTN</name>
<organism evidence="2 3">
    <name type="scientific">Paractinoplanes toevensis</name>
    <dbReference type="NCBI Taxonomy" id="571911"/>
    <lineage>
        <taxon>Bacteria</taxon>
        <taxon>Bacillati</taxon>
        <taxon>Actinomycetota</taxon>
        <taxon>Actinomycetes</taxon>
        <taxon>Micromonosporales</taxon>
        <taxon>Micromonosporaceae</taxon>
        <taxon>Paractinoplanes</taxon>
    </lineage>
</organism>
<dbReference type="Pfam" id="PF07992">
    <property type="entry name" value="Pyr_redox_2"/>
    <property type="match status" value="1"/>
</dbReference>